<evidence type="ECO:0000313" key="2">
    <source>
        <dbReference type="Proteomes" id="UP000276215"/>
    </source>
</evidence>
<dbReference type="EMBL" id="ML120376">
    <property type="protein sequence ID" value="RPB00957.1"/>
    <property type="molecule type" value="Genomic_DNA"/>
</dbReference>
<name>A0A3N4JS00_9PEZI</name>
<evidence type="ECO:0000313" key="1">
    <source>
        <dbReference type="EMBL" id="RPB00957.1"/>
    </source>
</evidence>
<keyword evidence="2" id="KW-1185">Reference proteome</keyword>
<gene>
    <name evidence="1" type="ORF">L873DRAFT_1804283</name>
</gene>
<protein>
    <submittedName>
        <fullName evidence="1">Uncharacterized protein</fullName>
    </submittedName>
</protein>
<sequence>MPSYLGTSHPSSYTRRGDRVLLWGLALMTGRQPSTMNAQVYSDWKRGSKIYSTTALLSGGGGTREDEYWPPVIRKISRYLLGSGTCRWTWSLAIIPRWGPARSCRRWMSAIIVQYGFILLRECIIKCCSWRHMLAI</sequence>
<proteinExistence type="predicted"/>
<reference evidence="1 2" key="1">
    <citation type="journal article" date="2018" name="Nat. Ecol. Evol.">
        <title>Pezizomycetes genomes reveal the molecular basis of ectomycorrhizal truffle lifestyle.</title>
        <authorList>
            <person name="Murat C."/>
            <person name="Payen T."/>
            <person name="Noel B."/>
            <person name="Kuo A."/>
            <person name="Morin E."/>
            <person name="Chen J."/>
            <person name="Kohler A."/>
            <person name="Krizsan K."/>
            <person name="Balestrini R."/>
            <person name="Da Silva C."/>
            <person name="Montanini B."/>
            <person name="Hainaut M."/>
            <person name="Levati E."/>
            <person name="Barry K.W."/>
            <person name="Belfiori B."/>
            <person name="Cichocki N."/>
            <person name="Clum A."/>
            <person name="Dockter R.B."/>
            <person name="Fauchery L."/>
            <person name="Guy J."/>
            <person name="Iotti M."/>
            <person name="Le Tacon F."/>
            <person name="Lindquist E.A."/>
            <person name="Lipzen A."/>
            <person name="Malagnac F."/>
            <person name="Mello A."/>
            <person name="Molinier V."/>
            <person name="Miyauchi S."/>
            <person name="Poulain J."/>
            <person name="Riccioni C."/>
            <person name="Rubini A."/>
            <person name="Sitrit Y."/>
            <person name="Splivallo R."/>
            <person name="Traeger S."/>
            <person name="Wang M."/>
            <person name="Zifcakova L."/>
            <person name="Wipf D."/>
            <person name="Zambonelli A."/>
            <person name="Paolocci F."/>
            <person name="Nowrousian M."/>
            <person name="Ottonello S."/>
            <person name="Baldrian P."/>
            <person name="Spatafora J.W."/>
            <person name="Henrissat B."/>
            <person name="Nagy L.G."/>
            <person name="Aury J.M."/>
            <person name="Wincker P."/>
            <person name="Grigoriev I.V."/>
            <person name="Bonfante P."/>
            <person name="Martin F.M."/>
        </authorList>
    </citation>
    <scope>NUCLEOTIDE SEQUENCE [LARGE SCALE GENOMIC DNA]</scope>
    <source>
        <strain evidence="1 2">120613-1</strain>
    </source>
</reference>
<accession>A0A3N4JS00</accession>
<organism evidence="1 2">
    <name type="scientific">Choiromyces venosus 120613-1</name>
    <dbReference type="NCBI Taxonomy" id="1336337"/>
    <lineage>
        <taxon>Eukaryota</taxon>
        <taxon>Fungi</taxon>
        <taxon>Dikarya</taxon>
        <taxon>Ascomycota</taxon>
        <taxon>Pezizomycotina</taxon>
        <taxon>Pezizomycetes</taxon>
        <taxon>Pezizales</taxon>
        <taxon>Tuberaceae</taxon>
        <taxon>Choiromyces</taxon>
    </lineage>
</organism>
<dbReference type="Proteomes" id="UP000276215">
    <property type="component" value="Unassembled WGS sequence"/>
</dbReference>
<dbReference type="AlphaFoldDB" id="A0A3N4JS00"/>